<dbReference type="PANTHER" id="PTHR34217:SF1">
    <property type="entry name" value="CARBOXYPEPTIDASE 1"/>
    <property type="match status" value="1"/>
</dbReference>
<reference evidence="4 5" key="1">
    <citation type="journal article" date="2016" name="Nat. Commun.">
        <title>Thousands of microbial genomes shed light on interconnected biogeochemical processes in an aquifer system.</title>
        <authorList>
            <person name="Anantharaman K."/>
            <person name="Brown C.T."/>
            <person name="Hug L.A."/>
            <person name="Sharon I."/>
            <person name="Castelle C.J."/>
            <person name="Probst A.J."/>
            <person name="Thomas B.C."/>
            <person name="Singh A."/>
            <person name="Wilkins M.J."/>
            <person name="Karaoz U."/>
            <person name="Brodie E.L."/>
            <person name="Williams K.H."/>
            <person name="Hubbard S.S."/>
            <person name="Banfield J.F."/>
        </authorList>
    </citation>
    <scope>NUCLEOTIDE SEQUENCE [LARGE SCALE GENOMIC DNA]</scope>
</reference>
<dbReference type="GO" id="GO:0006508">
    <property type="term" value="P:proteolysis"/>
    <property type="evidence" value="ECO:0007669"/>
    <property type="project" value="UniProtKB-UniRule"/>
</dbReference>
<organism evidence="4 5">
    <name type="scientific">Candidatus Kerfeldbacteria bacterium RIFCSPHIGHO2_12_FULL_48_17</name>
    <dbReference type="NCBI Taxonomy" id="1798542"/>
    <lineage>
        <taxon>Bacteria</taxon>
        <taxon>Candidatus Kerfeldiibacteriota</taxon>
    </lineage>
</organism>
<dbReference type="GO" id="GO:0004181">
    <property type="term" value="F:metallocarboxypeptidase activity"/>
    <property type="evidence" value="ECO:0007669"/>
    <property type="project" value="UniProtKB-UniRule"/>
</dbReference>
<dbReference type="GO" id="GO:0046872">
    <property type="term" value="F:metal ion binding"/>
    <property type="evidence" value="ECO:0007669"/>
    <property type="project" value="UniProtKB-KW"/>
</dbReference>
<feature type="binding site" evidence="2">
    <location>
        <position position="297"/>
    </location>
    <ligand>
        <name>Zn(2+)</name>
        <dbReference type="ChEBI" id="CHEBI:29105"/>
        <note>catalytic</note>
    </ligand>
</feature>
<evidence type="ECO:0000256" key="1">
    <source>
        <dbReference type="PIRNR" id="PIRNR006615"/>
    </source>
</evidence>
<comment type="caution">
    <text evidence="4">The sequence shown here is derived from an EMBL/GenBank/DDBJ whole genome shotgun (WGS) entry which is preliminary data.</text>
</comment>
<dbReference type="STRING" id="1798542.A3F54_01020"/>
<evidence type="ECO:0000256" key="3">
    <source>
        <dbReference type="PIRSR" id="PIRSR006615-2"/>
    </source>
</evidence>
<keyword evidence="1 2" id="KW-0479">Metal-binding</keyword>
<keyword evidence="1" id="KW-0378">Hydrolase</keyword>
<feature type="active site" description="Proton donor/acceptor" evidence="3">
    <location>
        <position position="268"/>
    </location>
</feature>
<dbReference type="PIRSF" id="PIRSF006615">
    <property type="entry name" value="Zn_crbxpep_Taq"/>
    <property type="match status" value="1"/>
</dbReference>
<evidence type="ECO:0000313" key="5">
    <source>
        <dbReference type="Proteomes" id="UP000176952"/>
    </source>
</evidence>
<keyword evidence="1" id="KW-0645">Protease</keyword>
<dbReference type="SUPFAM" id="SSF55486">
    <property type="entry name" value="Metalloproteases ('zincins'), catalytic domain"/>
    <property type="match status" value="1"/>
</dbReference>
<feature type="binding site" evidence="2">
    <location>
        <position position="267"/>
    </location>
    <ligand>
        <name>Zn(2+)</name>
        <dbReference type="ChEBI" id="CHEBI:29105"/>
        <note>catalytic</note>
    </ligand>
</feature>
<keyword evidence="1" id="KW-0482">Metalloprotease</keyword>
<comment type="cofactor">
    <cofactor evidence="2">
        <name>Zn(2+)</name>
        <dbReference type="ChEBI" id="CHEBI:29105"/>
    </cofactor>
    <text evidence="2">Binds 1 zinc ion per subunit.</text>
</comment>
<dbReference type="PANTHER" id="PTHR34217">
    <property type="entry name" value="METAL-DEPENDENT CARBOXYPEPTIDASE"/>
    <property type="match status" value="1"/>
</dbReference>
<evidence type="ECO:0000313" key="4">
    <source>
        <dbReference type="EMBL" id="OGY81630.1"/>
    </source>
</evidence>
<keyword evidence="1" id="KW-0121">Carboxypeptidase</keyword>
<comment type="function">
    <text evidence="1">Broad specificity carboxypetidase that releases amino acids sequentially from the C-terminus, including neutral, aromatic, polar and basic residues.</text>
</comment>
<evidence type="ECO:0000256" key="2">
    <source>
        <dbReference type="PIRSR" id="PIRSR006615-1"/>
    </source>
</evidence>
<accession>A0A1G2B094</accession>
<gene>
    <name evidence="4" type="ORF">A3F54_01020</name>
</gene>
<protein>
    <recommendedName>
        <fullName evidence="1">Metal-dependent carboxypeptidase</fullName>
        <ecNumber evidence="1">3.4.17.19</ecNumber>
    </recommendedName>
</protein>
<dbReference type="PROSITE" id="PS52034">
    <property type="entry name" value="PEPTIDASE_M32"/>
    <property type="match status" value="1"/>
</dbReference>
<dbReference type="AlphaFoldDB" id="A0A1G2B094"/>
<keyword evidence="2" id="KW-0862">Zinc</keyword>
<comment type="similarity">
    <text evidence="1">Belongs to the peptidase M32 family.</text>
</comment>
<dbReference type="InterPro" id="IPR001333">
    <property type="entry name" value="Peptidase_M32_Taq"/>
</dbReference>
<dbReference type="Proteomes" id="UP000176952">
    <property type="component" value="Unassembled WGS sequence"/>
</dbReference>
<dbReference type="Gene3D" id="1.10.1370.30">
    <property type="match status" value="1"/>
</dbReference>
<name>A0A1G2B094_9BACT</name>
<feature type="binding site" evidence="2">
    <location>
        <position position="271"/>
    </location>
    <ligand>
        <name>Zn(2+)</name>
        <dbReference type="ChEBI" id="CHEBI:29105"/>
        <note>catalytic</note>
    </ligand>
</feature>
<comment type="catalytic activity">
    <reaction evidence="1">
        <text>Release of a C-terminal amino acid with broad specificity, except for -Pro.</text>
        <dbReference type="EC" id="3.4.17.19"/>
    </reaction>
</comment>
<proteinExistence type="inferred from homology"/>
<sequence length="505" mass="58259">MKNNFSALRTKLKEIAHLNTAMTALMWDQEVKMPLGGAARRAETMATLSGVTHDKFLSTDFVTLLTELKKNSGAKKFDQGQAATIKDIWKTYEREKRIPKKFIEDEARAISAGQTAWQHARKQSKFSLFAGELTKLVELARRKADYIGFRHSPYDALLDLFEPEVRTQEVSIMLDELKKFLIPFLGKVFAAAKKENFSHDIFSGNFPLETQKKFNREIATKMGFDWHRGRFDESTHPFTVAFHPEDVRITTRYSQADVFYSIISTVHETGHALYEQGIEPRHFGTALAQPASYGIHESQSKLWENMVGRSTGFWKYFYPRLQELFPEPFGGISLQDFYNNLNAVIPGPIRTEADELTFNLHIILRFEIERDLIEGTIAVRDLPEIWNAKTKEYLGLTPKNDAEGVLQDIHWSQGGFGYFPSYILGNLYAAQLYARASQEMQNLETEIALGHFEHLLNWLRKKVHRHGKKYDPQELMMQATGEGLRSSYFIRYIEKKYADIYQLKP</sequence>
<dbReference type="Pfam" id="PF02074">
    <property type="entry name" value="Peptidase_M32"/>
    <property type="match status" value="1"/>
</dbReference>
<dbReference type="CDD" id="cd06460">
    <property type="entry name" value="M32_Taq"/>
    <property type="match status" value="1"/>
</dbReference>
<dbReference type="EMBL" id="MHKD01000042">
    <property type="protein sequence ID" value="OGY81630.1"/>
    <property type="molecule type" value="Genomic_DNA"/>
</dbReference>
<dbReference type="EC" id="3.4.17.19" evidence="1"/>
<dbReference type="PRINTS" id="PR00998">
    <property type="entry name" value="CRBOXYPTASET"/>
</dbReference>